<accession>A0AAD7WJZ5</accession>
<sequence>MTAVKSNEDFSLEPLRATNGWPLSEERSGRLSSALVCIKATLTRSASWPILNTYPAHKTNSRGSHCCYETAARFVRVAKDEHFLCPRPSRRDDGLVALSRRAERKWRQVKARRRGAAGSGPRGPGGARSAVSH</sequence>
<protein>
    <submittedName>
        <fullName evidence="2">Uncharacterized protein</fullName>
    </submittedName>
</protein>
<proteinExistence type="predicted"/>
<comment type="caution">
    <text evidence="2">The sequence shown here is derived from an EMBL/GenBank/DDBJ whole genome shotgun (WGS) entry which is preliminary data.</text>
</comment>
<organism evidence="2 3">
    <name type="scientific">Aldrovandia affinis</name>
    <dbReference type="NCBI Taxonomy" id="143900"/>
    <lineage>
        <taxon>Eukaryota</taxon>
        <taxon>Metazoa</taxon>
        <taxon>Chordata</taxon>
        <taxon>Craniata</taxon>
        <taxon>Vertebrata</taxon>
        <taxon>Euteleostomi</taxon>
        <taxon>Actinopterygii</taxon>
        <taxon>Neopterygii</taxon>
        <taxon>Teleostei</taxon>
        <taxon>Notacanthiformes</taxon>
        <taxon>Halosauridae</taxon>
        <taxon>Aldrovandia</taxon>
    </lineage>
</organism>
<evidence type="ECO:0000313" key="3">
    <source>
        <dbReference type="Proteomes" id="UP001221898"/>
    </source>
</evidence>
<feature type="compositionally biased region" description="Gly residues" evidence="1">
    <location>
        <begin position="117"/>
        <end position="126"/>
    </location>
</feature>
<evidence type="ECO:0000256" key="1">
    <source>
        <dbReference type="SAM" id="MobiDB-lite"/>
    </source>
</evidence>
<keyword evidence="3" id="KW-1185">Reference proteome</keyword>
<gene>
    <name evidence="2" type="ORF">AAFF_G00408220</name>
</gene>
<dbReference type="EMBL" id="JAINUG010000081">
    <property type="protein sequence ID" value="KAJ8399717.1"/>
    <property type="molecule type" value="Genomic_DNA"/>
</dbReference>
<reference evidence="2" key="1">
    <citation type="journal article" date="2023" name="Science">
        <title>Genome structures resolve the early diversification of teleost fishes.</title>
        <authorList>
            <person name="Parey E."/>
            <person name="Louis A."/>
            <person name="Montfort J."/>
            <person name="Bouchez O."/>
            <person name="Roques C."/>
            <person name="Iampietro C."/>
            <person name="Lluch J."/>
            <person name="Castinel A."/>
            <person name="Donnadieu C."/>
            <person name="Desvignes T."/>
            <person name="Floi Bucao C."/>
            <person name="Jouanno E."/>
            <person name="Wen M."/>
            <person name="Mejri S."/>
            <person name="Dirks R."/>
            <person name="Jansen H."/>
            <person name="Henkel C."/>
            <person name="Chen W.J."/>
            <person name="Zahm M."/>
            <person name="Cabau C."/>
            <person name="Klopp C."/>
            <person name="Thompson A.W."/>
            <person name="Robinson-Rechavi M."/>
            <person name="Braasch I."/>
            <person name="Lecointre G."/>
            <person name="Bobe J."/>
            <person name="Postlethwait J.H."/>
            <person name="Berthelot C."/>
            <person name="Roest Crollius H."/>
            <person name="Guiguen Y."/>
        </authorList>
    </citation>
    <scope>NUCLEOTIDE SEQUENCE</scope>
    <source>
        <strain evidence="2">NC1722</strain>
    </source>
</reference>
<dbReference type="Proteomes" id="UP001221898">
    <property type="component" value="Unassembled WGS sequence"/>
</dbReference>
<dbReference type="AlphaFoldDB" id="A0AAD7WJZ5"/>
<evidence type="ECO:0000313" key="2">
    <source>
        <dbReference type="EMBL" id="KAJ8399717.1"/>
    </source>
</evidence>
<feature type="compositionally biased region" description="Basic residues" evidence="1">
    <location>
        <begin position="106"/>
        <end position="115"/>
    </location>
</feature>
<feature type="region of interest" description="Disordered" evidence="1">
    <location>
        <begin position="106"/>
        <end position="133"/>
    </location>
</feature>
<name>A0AAD7WJZ5_9TELE</name>